<dbReference type="InterPro" id="IPR028098">
    <property type="entry name" value="Glyco_trans_4-like_N"/>
</dbReference>
<dbReference type="AlphaFoldDB" id="A0A841DY19"/>
<evidence type="ECO:0000313" key="4">
    <source>
        <dbReference type="EMBL" id="MBB5983552.1"/>
    </source>
</evidence>
<sequence length="530" mass="57861">MTDRPHVVALVANNVINDSRVLKEAAVLADAGLRVTVLGVSLDEHTSVDRLESGAVMVRLPGTFTFRDGRRRRRQRRRDWRLPLLGGHIPGELVVRKALLEARRAELNVGAGRGPRLLGHRARQLVFAGARARGLLIRHQNRAFKLGWRVWDGVVARTPWAVSWPGTVPEAYDYETIFGPVIDRLDPDVIHAHDMHTIGVAVRAAARSARAVPAILGPRVVKVVYDAHEYVPGIARYGARTPRFIAAWARHERDYLPVVDRVVTVSPAIAERLRREHALDRLPDVILNTPDLPEPNLPESRVPGPDRLGVTVPVGADIRGRIGLPAGVPLIVYSGGITVVRGIDTAIRALPKLPGVHLAVVAVPSPDLPGVDVLRKLAADVGVTERVHFLHPVGPREVTAFLRTADAGIIPMLRAPNHEMALPNKLFEYSLGGLPVLVSDMASLREFVTRTGIGEVFAAGDSADFAAKCTVLLGQLDSYRLTDPAFREEAAWSGQAARLRSVYADLLDRDVKKGQGGAGSDDYKLVRRLL</sequence>
<dbReference type="Pfam" id="PF13692">
    <property type="entry name" value="Glyco_trans_1_4"/>
    <property type="match status" value="1"/>
</dbReference>
<dbReference type="SUPFAM" id="SSF53756">
    <property type="entry name" value="UDP-Glycosyltransferase/glycogen phosphorylase"/>
    <property type="match status" value="1"/>
</dbReference>
<gene>
    <name evidence="4" type="ORF">HDA44_006893</name>
</gene>
<dbReference type="PANTHER" id="PTHR12526:SF600">
    <property type="entry name" value="GLYCOSYL TRANSFERASE GROUP 1"/>
    <property type="match status" value="1"/>
</dbReference>
<accession>A0A841DY19</accession>
<keyword evidence="1" id="KW-0328">Glycosyltransferase</keyword>
<comment type="caution">
    <text evidence="4">The sequence shown here is derived from an EMBL/GenBank/DDBJ whole genome shotgun (WGS) entry which is preliminary data.</text>
</comment>
<dbReference type="Pfam" id="PF13439">
    <property type="entry name" value="Glyco_transf_4"/>
    <property type="match status" value="1"/>
</dbReference>
<dbReference type="GO" id="GO:0016757">
    <property type="term" value="F:glycosyltransferase activity"/>
    <property type="evidence" value="ECO:0007669"/>
    <property type="project" value="UniProtKB-KW"/>
</dbReference>
<dbReference type="Proteomes" id="UP000558997">
    <property type="component" value="Unassembled WGS sequence"/>
</dbReference>
<dbReference type="Gene3D" id="3.40.50.2000">
    <property type="entry name" value="Glycogen Phosphorylase B"/>
    <property type="match status" value="2"/>
</dbReference>
<evidence type="ECO:0000256" key="2">
    <source>
        <dbReference type="ARBA" id="ARBA00022679"/>
    </source>
</evidence>
<evidence type="ECO:0000259" key="3">
    <source>
        <dbReference type="Pfam" id="PF13439"/>
    </source>
</evidence>
<dbReference type="RefSeq" id="WP_344750225.1">
    <property type="nucleotide sequence ID" value="NZ_BAAAVN010000033.1"/>
</dbReference>
<proteinExistence type="predicted"/>
<organism evidence="4 5">
    <name type="scientific">Kribbella solani</name>
    <dbReference type="NCBI Taxonomy" id="236067"/>
    <lineage>
        <taxon>Bacteria</taxon>
        <taxon>Bacillati</taxon>
        <taxon>Actinomycetota</taxon>
        <taxon>Actinomycetes</taxon>
        <taxon>Propionibacteriales</taxon>
        <taxon>Kribbellaceae</taxon>
        <taxon>Kribbella</taxon>
    </lineage>
</organism>
<evidence type="ECO:0000256" key="1">
    <source>
        <dbReference type="ARBA" id="ARBA00022676"/>
    </source>
</evidence>
<protein>
    <submittedName>
        <fullName evidence="4">Glycosyltransferase involved in cell wall biosynthesis</fullName>
    </submittedName>
</protein>
<feature type="domain" description="Glycosyltransferase subfamily 4-like N-terminal" evidence="3">
    <location>
        <begin position="181"/>
        <end position="281"/>
    </location>
</feature>
<keyword evidence="5" id="KW-1185">Reference proteome</keyword>
<evidence type="ECO:0000313" key="5">
    <source>
        <dbReference type="Proteomes" id="UP000558997"/>
    </source>
</evidence>
<dbReference type="PANTHER" id="PTHR12526">
    <property type="entry name" value="GLYCOSYLTRANSFERASE"/>
    <property type="match status" value="1"/>
</dbReference>
<name>A0A841DY19_9ACTN</name>
<reference evidence="4 5" key="1">
    <citation type="submission" date="2020-08" db="EMBL/GenBank/DDBJ databases">
        <title>Sequencing the genomes of 1000 actinobacteria strains.</title>
        <authorList>
            <person name="Klenk H.-P."/>
        </authorList>
    </citation>
    <scope>NUCLEOTIDE SEQUENCE [LARGE SCALE GENOMIC DNA]</scope>
    <source>
        <strain evidence="4 5">DSM 17294</strain>
    </source>
</reference>
<keyword evidence="2 4" id="KW-0808">Transferase</keyword>
<dbReference type="EMBL" id="JACHNF010000001">
    <property type="protein sequence ID" value="MBB5983552.1"/>
    <property type="molecule type" value="Genomic_DNA"/>
</dbReference>
<dbReference type="CDD" id="cd03801">
    <property type="entry name" value="GT4_PimA-like"/>
    <property type="match status" value="1"/>
</dbReference>